<dbReference type="Gene3D" id="1.20.5.2700">
    <property type="match status" value="1"/>
</dbReference>
<dbReference type="Pfam" id="PF00361">
    <property type="entry name" value="Proton_antipo_M"/>
    <property type="match status" value="1"/>
</dbReference>
<dbReference type="GO" id="GO:0016020">
    <property type="term" value="C:membrane"/>
    <property type="evidence" value="ECO:0007669"/>
    <property type="project" value="UniProtKB-SubCell"/>
</dbReference>
<feature type="domain" description="NADH:quinone oxidoreductase/Mrp antiporter transmembrane" evidence="16">
    <location>
        <begin position="134"/>
        <end position="431"/>
    </location>
</feature>
<dbReference type="GO" id="GO:0012505">
    <property type="term" value="C:endomembrane system"/>
    <property type="evidence" value="ECO:0007669"/>
    <property type="project" value="UniProtKB-SubCell"/>
</dbReference>
<evidence type="ECO:0000256" key="12">
    <source>
        <dbReference type="ARBA" id="ARBA00023136"/>
    </source>
</evidence>
<feature type="transmembrane region" description="Helical" evidence="15">
    <location>
        <begin position="384"/>
        <end position="408"/>
    </location>
</feature>
<protein>
    <recommendedName>
        <fullName evidence="3">NADH-ubiquinone oxidoreductase chain 5</fullName>
        <ecNumber evidence="2">7.1.1.2</ecNumber>
    </recommendedName>
</protein>
<evidence type="ECO:0000259" key="16">
    <source>
        <dbReference type="Pfam" id="PF00361"/>
    </source>
</evidence>
<dbReference type="InterPro" id="IPR003945">
    <property type="entry name" value="NU5C-like"/>
</dbReference>
<evidence type="ECO:0000256" key="2">
    <source>
        <dbReference type="ARBA" id="ARBA00012944"/>
    </source>
</evidence>
<keyword evidence="11" id="KW-0830">Ubiquinone</keyword>
<feature type="transmembrane region" description="Helical" evidence="15">
    <location>
        <begin position="6"/>
        <end position="26"/>
    </location>
</feature>
<evidence type="ECO:0000256" key="15">
    <source>
        <dbReference type="SAM" id="Phobius"/>
    </source>
</evidence>
<dbReference type="GO" id="GO:0008137">
    <property type="term" value="F:NADH dehydrogenase (ubiquinone) activity"/>
    <property type="evidence" value="ECO:0007669"/>
    <property type="project" value="UniProtKB-EC"/>
</dbReference>
<feature type="transmembrane region" description="Helical" evidence="15">
    <location>
        <begin position="315"/>
        <end position="337"/>
    </location>
</feature>
<dbReference type="EMBL" id="JABWTA010000001">
    <property type="protein sequence ID" value="NVE93956.1"/>
    <property type="molecule type" value="Genomic_DNA"/>
</dbReference>
<evidence type="ECO:0000256" key="4">
    <source>
        <dbReference type="ARBA" id="ARBA00022448"/>
    </source>
</evidence>
<keyword evidence="8" id="KW-0249">Electron transport</keyword>
<feature type="transmembrane region" description="Helical" evidence="15">
    <location>
        <begin position="649"/>
        <end position="668"/>
    </location>
</feature>
<dbReference type="EC" id="7.1.1.2" evidence="2"/>
<accession>A0A850HAN3</accession>
<dbReference type="InterPro" id="IPR001750">
    <property type="entry name" value="ND/Mrp_TM"/>
</dbReference>
<evidence type="ECO:0000256" key="3">
    <source>
        <dbReference type="ARBA" id="ARBA00021096"/>
    </source>
</evidence>
<evidence type="ECO:0000256" key="7">
    <source>
        <dbReference type="ARBA" id="ARBA00022967"/>
    </source>
</evidence>
<evidence type="ECO:0000256" key="9">
    <source>
        <dbReference type="ARBA" id="ARBA00022989"/>
    </source>
</evidence>
<evidence type="ECO:0000256" key="8">
    <source>
        <dbReference type="ARBA" id="ARBA00022982"/>
    </source>
</evidence>
<dbReference type="PRINTS" id="PR01435">
    <property type="entry name" value="NPOXDRDTASE5"/>
</dbReference>
<keyword evidence="10" id="KW-0520">NAD</keyword>
<evidence type="ECO:0000259" key="18">
    <source>
        <dbReference type="Pfam" id="PF06455"/>
    </source>
</evidence>
<dbReference type="NCBIfam" id="NF005141">
    <property type="entry name" value="PRK06590.1"/>
    <property type="match status" value="1"/>
</dbReference>
<feature type="transmembrane region" description="Helical" evidence="15">
    <location>
        <begin position="171"/>
        <end position="193"/>
    </location>
</feature>
<evidence type="ECO:0000259" key="17">
    <source>
        <dbReference type="Pfam" id="PF00662"/>
    </source>
</evidence>
<sequence>MQTSILLIVFLPLLAAIVAGLGNRALGNTIAKSITTGALFISCGLSWPIFIGFLTGSAEATVVPVLTWVQSGTLSFDWALRVDALTAVMLVVINTVSALVHLYSWGYMEEDPDQPRFFAYLSLFTFAMLMLVTADNLVQMFFGWEGVGLASYLLIGFWFKKPSANAAAIKAFVVNRVGDLGFMLGIFGTYLVFQTTSIPEILEAAPGMTGATIGFLGYRMHTMDILCILLFIGAMGKSAQLGLHTWLPDAMEGPTPVSALIHAATMVTAGVFMVCRLSPMFEAAPVALTIVIFVGAATCFFAATIGTTQWDIKRVIAYSTCSQLGYMFFAAGVGAYGAAMFHLFTHAFFKALLFLGAGSVIHAMHHEQDMRYYGALRKHIPLTFYAMMAGTLAITGVGILGFFGFAGFYSKDAILEAAFARGTDMSYFAFWMGAIAALLTSFYSWRLVFLTFYGKPRWIESEHIQHSVHKTPEEAGEDTTGGYHPHESPMSMLIPLGVLTVGAVLAGFVFKYPFIDGSSEAVNGAFWGGSIYFNEGLIHALHAVPLWVKLTATFVMIVGFVTAWWAYIKNPSIPAKFVEQFRYVHQFVFNKWYFDELYNLIFVKPSFWLGRMFWKRGDEKTIDRFGPDGAAWVVQRGAVLAKKVQSGYLYSYALIMLVGVVAAITWVLF</sequence>
<feature type="transmembrane region" description="Helical" evidence="15">
    <location>
        <begin position="428"/>
        <end position="449"/>
    </location>
</feature>
<feature type="transmembrane region" description="Helical" evidence="15">
    <location>
        <begin position="38"/>
        <end position="58"/>
    </location>
</feature>
<evidence type="ECO:0000256" key="5">
    <source>
        <dbReference type="ARBA" id="ARBA00022660"/>
    </source>
</evidence>
<feature type="transmembrane region" description="Helical" evidence="15">
    <location>
        <begin position="257"/>
        <end position="277"/>
    </location>
</feature>
<evidence type="ECO:0000313" key="20">
    <source>
        <dbReference type="Proteomes" id="UP000546031"/>
    </source>
</evidence>
<keyword evidence="4" id="KW-0813">Transport</keyword>
<keyword evidence="7" id="KW-1278">Translocase</keyword>
<name>A0A850HAN3_9SPHN</name>
<dbReference type="GO" id="GO:0042773">
    <property type="term" value="P:ATP synthesis coupled electron transport"/>
    <property type="evidence" value="ECO:0007669"/>
    <property type="project" value="InterPro"/>
</dbReference>
<evidence type="ECO:0000256" key="10">
    <source>
        <dbReference type="ARBA" id="ARBA00023027"/>
    </source>
</evidence>
<organism evidence="19 20">
    <name type="scientific">Altererythrobacter lutimaris</name>
    <dbReference type="NCBI Taxonomy" id="2743979"/>
    <lineage>
        <taxon>Bacteria</taxon>
        <taxon>Pseudomonadati</taxon>
        <taxon>Pseudomonadota</taxon>
        <taxon>Alphaproteobacteria</taxon>
        <taxon>Sphingomonadales</taxon>
        <taxon>Erythrobacteraceae</taxon>
        <taxon>Altererythrobacter</taxon>
    </lineage>
</organism>
<dbReference type="InterPro" id="IPR010934">
    <property type="entry name" value="NADH_DH_su5_C"/>
</dbReference>
<comment type="caution">
    <text evidence="19">The sequence shown here is derived from an EMBL/GenBank/DDBJ whole genome shotgun (WGS) entry which is preliminary data.</text>
</comment>
<dbReference type="RefSeq" id="WP_176272281.1">
    <property type="nucleotide sequence ID" value="NZ_JABWTA010000001.1"/>
</dbReference>
<feature type="domain" description="NADH-Ubiquinone oxidoreductase (complex I) chain 5 N-terminal" evidence="17">
    <location>
        <begin position="68"/>
        <end position="118"/>
    </location>
</feature>
<keyword evidence="5" id="KW-0679">Respiratory chain</keyword>
<evidence type="ECO:0000256" key="11">
    <source>
        <dbReference type="ARBA" id="ARBA00023075"/>
    </source>
</evidence>
<dbReference type="InterPro" id="IPR001516">
    <property type="entry name" value="Proton_antipo_N"/>
</dbReference>
<evidence type="ECO:0000256" key="1">
    <source>
        <dbReference type="ARBA" id="ARBA00004127"/>
    </source>
</evidence>
<feature type="transmembrane region" description="Helical" evidence="15">
    <location>
        <begin position="213"/>
        <end position="236"/>
    </location>
</feature>
<dbReference type="GO" id="GO:0003954">
    <property type="term" value="F:NADH dehydrogenase activity"/>
    <property type="evidence" value="ECO:0007669"/>
    <property type="project" value="TreeGrafter"/>
</dbReference>
<evidence type="ECO:0000256" key="6">
    <source>
        <dbReference type="ARBA" id="ARBA00022692"/>
    </source>
</evidence>
<gene>
    <name evidence="19" type="primary">nuoL</name>
    <name evidence="19" type="ORF">HUO12_03490</name>
</gene>
<keyword evidence="20" id="KW-1185">Reference proteome</keyword>
<evidence type="ECO:0000313" key="19">
    <source>
        <dbReference type="EMBL" id="NVE93956.1"/>
    </source>
</evidence>
<dbReference type="AlphaFoldDB" id="A0A850HAN3"/>
<keyword evidence="9 15" id="KW-1133">Transmembrane helix</keyword>
<evidence type="ECO:0000256" key="14">
    <source>
        <dbReference type="RuleBase" id="RU000320"/>
    </source>
</evidence>
<feature type="transmembrane region" description="Helical" evidence="15">
    <location>
        <begin position="140"/>
        <end position="159"/>
    </location>
</feature>
<dbReference type="NCBIfam" id="TIGR01974">
    <property type="entry name" value="NDH_I_L"/>
    <property type="match status" value="1"/>
</dbReference>
<feature type="transmembrane region" description="Helical" evidence="15">
    <location>
        <begin position="492"/>
        <end position="510"/>
    </location>
</feature>
<dbReference type="Pfam" id="PF06455">
    <property type="entry name" value="NADH5_C"/>
    <property type="match status" value="1"/>
</dbReference>
<feature type="domain" description="NADH dehydrogenase subunit 5 C-terminal" evidence="18">
    <location>
        <begin position="541"/>
        <end position="663"/>
    </location>
</feature>
<dbReference type="PANTHER" id="PTHR42829">
    <property type="entry name" value="NADH-UBIQUINONE OXIDOREDUCTASE CHAIN 5"/>
    <property type="match status" value="1"/>
</dbReference>
<dbReference type="PANTHER" id="PTHR42829:SF2">
    <property type="entry name" value="NADH-UBIQUINONE OXIDOREDUCTASE CHAIN 5"/>
    <property type="match status" value="1"/>
</dbReference>
<reference evidence="19 20" key="1">
    <citation type="submission" date="2020-06" db="EMBL/GenBank/DDBJ databases">
        <title>Altererythrobacter lutimaris sp. nov., a marine bacterium isolated from a tidal flat.</title>
        <authorList>
            <person name="Kim D."/>
            <person name="Yoo Y."/>
            <person name="Kim J.-J."/>
        </authorList>
    </citation>
    <scope>NUCLEOTIDE SEQUENCE [LARGE SCALE GENOMIC DNA]</scope>
    <source>
        <strain evidence="19 20">JGD-16</strain>
    </source>
</reference>
<dbReference type="GO" id="GO:0015990">
    <property type="term" value="P:electron transport coupled proton transport"/>
    <property type="evidence" value="ECO:0007669"/>
    <property type="project" value="TreeGrafter"/>
</dbReference>
<feature type="transmembrane region" description="Helical" evidence="15">
    <location>
        <begin position="283"/>
        <end position="303"/>
    </location>
</feature>
<dbReference type="Pfam" id="PF00662">
    <property type="entry name" value="Proton_antipo_N"/>
    <property type="match status" value="1"/>
</dbReference>
<feature type="transmembrane region" description="Helical" evidence="15">
    <location>
        <begin position="546"/>
        <end position="567"/>
    </location>
</feature>
<comment type="catalytic activity">
    <reaction evidence="13">
        <text>a ubiquinone + NADH + 5 H(+)(in) = a ubiquinol + NAD(+) + 4 H(+)(out)</text>
        <dbReference type="Rhea" id="RHEA:29091"/>
        <dbReference type="Rhea" id="RHEA-COMP:9565"/>
        <dbReference type="Rhea" id="RHEA-COMP:9566"/>
        <dbReference type="ChEBI" id="CHEBI:15378"/>
        <dbReference type="ChEBI" id="CHEBI:16389"/>
        <dbReference type="ChEBI" id="CHEBI:17976"/>
        <dbReference type="ChEBI" id="CHEBI:57540"/>
        <dbReference type="ChEBI" id="CHEBI:57945"/>
        <dbReference type="EC" id="7.1.1.2"/>
    </reaction>
</comment>
<feature type="transmembrane region" description="Helical" evidence="15">
    <location>
        <begin position="117"/>
        <end position="134"/>
    </location>
</feature>
<comment type="subcellular location">
    <subcellularLocation>
        <location evidence="1">Endomembrane system</location>
        <topology evidence="1">Multi-pass membrane protein</topology>
    </subcellularLocation>
    <subcellularLocation>
        <location evidence="14">Membrane</location>
        <topology evidence="14">Multi-pass membrane protein</topology>
    </subcellularLocation>
</comment>
<feature type="transmembrane region" description="Helical" evidence="15">
    <location>
        <begin position="343"/>
        <end position="363"/>
    </location>
</feature>
<evidence type="ECO:0000256" key="13">
    <source>
        <dbReference type="ARBA" id="ARBA00049551"/>
    </source>
</evidence>
<proteinExistence type="predicted"/>
<keyword evidence="12 15" id="KW-0472">Membrane</keyword>
<dbReference type="PRINTS" id="PR01434">
    <property type="entry name" value="NADHDHGNASE5"/>
</dbReference>
<keyword evidence="6 14" id="KW-0812">Transmembrane</keyword>
<feature type="transmembrane region" description="Helical" evidence="15">
    <location>
        <begin position="78"/>
        <end position="105"/>
    </location>
</feature>
<dbReference type="InterPro" id="IPR018393">
    <property type="entry name" value="NADHpl_OxRdtase_5_subgr"/>
</dbReference>
<dbReference type="Proteomes" id="UP000546031">
    <property type="component" value="Unassembled WGS sequence"/>
</dbReference>